<dbReference type="Proteomes" id="UP000777935">
    <property type="component" value="Unassembled WGS sequence"/>
</dbReference>
<organism evidence="2 3">
    <name type="scientific">Parasulfitobacter algicola</name>
    <dbReference type="NCBI Taxonomy" id="2614809"/>
    <lineage>
        <taxon>Bacteria</taxon>
        <taxon>Pseudomonadati</taxon>
        <taxon>Pseudomonadota</taxon>
        <taxon>Alphaproteobacteria</taxon>
        <taxon>Rhodobacterales</taxon>
        <taxon>Roseobacteraceae</taxon>
        <taxon>Parasulfitobacter</taxon>
    </lineage>
</organism>
<evidence type="ECO:0000313" key="3">
    <source>
        <dbReference type="Proteomes" id="UP000777935"/>
    </source>
</evidence>
<sequence>MKQSISMISLVVPDYDRGLDFYVGTLGFDLIEDTQLTPEKRWVLVAPPGSSETRVLLAKAASPDQEQAIGNQAGGRVFLFLQTDDFDRDYDQMTHAGVTFLETPRDEAYGKVVVFQDPFGNKLDLLEFKSI</sequence>
<evidence type="ECO:0000313" key="2">
    <source>
        <dbReference type="EMBL" id="NSX54325.1"/>
    </source>
</evidence>
<dbReference type="EMBL" id="JABUFE010000002">
    <property type="protein sequence ID" value="NSX54325.1"/>
    <property type="molecule type" value="Genomic_DNA"/>
</dbReference>
<dbReference type="InterPro" id="IPR004360">
    <property type="entry name" value="Glyas_Fos-R_dOase_dom"/>
</dbReference>
<name>A0ABX2ITC2_9RHOB</name>
<dbReference type="PANTHER" id="PTHR36437:SF2">
    <property type="entry name" value="GLYOXALASE_BLEOMYCIN RESISTANCE PROTEIN_DIOXYGENASE"/>
    <property type="match status" value="1"/>
</dbReference>
<comment type="caution">
    <text evidence="2">The sequence shown here is derived from an EMBL/GenBank/DDBJ whole genome shotgun (WGS) entry which is preliminary data.</text>
</comment>
<accession>A0ABX2ITC2</accession>
<dbReference type="SUPFAM" id="SSF54593">
    <property type="entry name" value="Glyoxalase/Bleomycin resistance protein/Dihydroxybiphenyl dioxygenase"/>
    <property type="match status" value="1"/>
</dbReference>
<gene>
    <name evidence="2" type="ORF">HRQ87_05880</name>
</gene>
<dbReference type="Gene3D" id="3.10.180.10">
    <property type="entry name" value="2,3-Dihydroxybiphenyl 1,2-Dioxygenase, domain 1"/>
    <property type="match status" value="1"/>
</dbReference>
<evidence type="ECO:0000259" key="1">
    <source>
        <dbReference type="PROSITE" id="PS51819"/>
    </source>
</evidence>
<dbReference type="InterPro" id="IPR037523">
    <property type="entry name" value="VOC_core"/>
</dbReference>
<reference evidence="2 3" key="1">
    <citation type="submission" date="2020-06" db="EMBL/GenBank/DDBJ databases">
        <title>Sulfitobacter algicola sp. nov., isolated from green algae.</title>
        <authorList>
            <person name="Wang C."/>
        </authorList>
    </citation>
    <scope>NUCLEOTIDE SEQUENCE [LARGE SCALE GENOMIC DNA]</scope>
    <source>
        <strain evidence="2 3">1151</strain>
    </source>
</reference>
<keyword evidence="3" id="KW-1185">Reference proteome</keyword>
<proteinExistence type="predicted"/>
<dbReference type="InterPro" id="IPR029068">
    <property type="entry name" value="Glyas_Bleomycin-R_OHBP_Dase"/>
</dbReference>
<dbReference type="PANTHER" id="PTHR36437">
    <property type="entry name" value="GLYOXALASE/BLEOMYCIN RESISTANCE PROTEIN/DIOXYGENASE"/>
    <property type="match status" value="1"/>
</dbReference>
<dbReference type="RefSeq" id="WP_174136206.1">
    <property type="nucleotide sequence ID" value="NZ_JABUFE010000002.1"/>
</dbReference>
<dbReference type="CDD" id="cd07263">
    <property type="entry name" value="VOC_like"/>
    <property type="match status" value="1"/>
</dbReference>
<dbReference type="Pfam" id="PF00903">
    <property type="entry name" value="Glyoxalase"/>
    <property type="match status" value="1"/>
</dbReference>
<dbReference type="PROSITE" id="PS51819">
    <property type="entry name" value="VOC"/>
    <property type="match status" value="1"/>
</dbReference>
<protein>
    <submittedName>
        <fullName evidence="2">VOC family protein</fullName>
    </submittedName>
</protein>
<feature type="domain" description="VOC" evidence="1">
    <location>
        <begin position="4"/>
        <end position="128"/>
    </location>
</feature>